<dbReference type="OrthoDB" id="110231at2"/>
<evidence type="ECO:0000256" key="5">
    <source>
        <dbReference type="ARBA" id="ARBA00022737"/>
    </source>
</evidence>
<evidence type="ECO:0000256" key="8">
    <source>
        <dbReference type="ARBA" id="ARBA00023136"/>
    </source>
</evidence>
<dbReference type="SMART" id="SM01091">
    <property type="entry name" value="CorC_HlyC"/>
    <property type="match status" value="1"/>
</dbReference>
<keyword evidence="6 10" id="KW-1133">Transmembrane helix</keyword>
<name>H5UNL2_9MICO</name>
<dbReference type="InterPro" id="IPR000644">
    <property type="entry name" value="CBS_dom"/>
</dbReference>
<dbReference type="SUPFAM" id="SSF56176">
    <property type="entry name" value="FAD-binding/transporter-associated domain-like"/>
    <property type="match status" value="1"/>
</dbReference>
<gene>
    <name evidence="15" type="ORF">MOPEL_009_00100</name>
</gene>
<feature type="transmembrane region" description="Helical" evidence="12">
    <location>
        <begin position="6"/>
        <end position="26"/>
    </location>
</feature>
<dbReference type="InterPro" id="IPR044751">
    <property type="entry name" value="Ion_transp-like_CBS"/>
</dbReference>
<evidence type="ECO:0000259" key="14">
    <source>
        <dbReference type="PROSITE" id="PS51846"/>
    </source>
</evidence>
<keyword evidence="5" id="KW-0677">Repeat</keyword>
<evidence type="ECO:0000256" key="7">
    <source>
        <dbReference type="ARBA" id="ARBA00023122"/>
    </source>
</evidence>
<feature type="region of interest" description="Disordered" evidence="11">
    <location>
        <begin position="444"/>
        <end position="483"/>
    </location>
</feature>
<feature type="domain" description="CBS" evidence="13">
    <location>
        <begin position="224"/>
        <end position="282"/>
    </location>
</feature>
<dbReference type="RefSeq" id="WP_009481218.1">
    <property type="nucleotide sequence ID" value="NZ_BAFE01000009.1"/>
</dbReference>
<dbReference type="Pfam" id="PF03471">
    <property type="entry name" value="CorC_HlyC"/>
    <property type="match status" value="1"/>
</dbReference>
<dbReference type="AlphaFoldDB" id="H5UNL2"/>
<evidence type="ECO:0000256" key="6">
    <source>
        <dbReference type="ARBA" id="ARBA00022989"/>
    </source>
</evidence>
<dbReference type="STRING" id="1089455.MOPEL_009_00100"/>
<dbReference type="CDD" id="cd04590">
    <property type="entry name" value="CBS_pair_CorC_HlyC_assoc"/>
    <property type="match status" value="1"/>
</dbReference>
<comment type="subcellular location">
    <subcellularLocation>
        <location evidence="1">Cell membrane</location>
        <topology evidence="1">Multi-pass membrane protein</topology>
    </subcellularLocation>
</comment>
<evidence type="ECO:0008006" key="17">
    <source>
        <dbReference type="Google" id="ProtNLM"/>
    </source>
</evidence>
<feature type="domain" description="CBS" evidence="13">
    <location>
        <begin position="285"/>
        <end position="342"/>
    </location>
</feature>
<proteinExistence type="inferred from homology"/>
<feature type="transmembrane region" description="Helical" evidence="12">
    <location>
        <begin position="62"/>
        <end position="82"/>
    </location>
</feature>
<comment type="similarity">
    <text evidence="2">Belongs to the UPF0053 family.</text>
</comment>
<keyword evidence="7 9" id="KW-0129">CBS domain</keyword>
<dbReference type="PROSITE" id="PS51371">
    <property type="entry name" value="CBS"/>
    <property type="match status" value="2"/>
</dbReference>
<dbReference type="Pfam" id="PF01595">
    <property type="entry name" value="CNNM"/>
    <property type="match status" value="1"/>
</dbReference>
<keyword evidence="3" id="KW-1003">Cell membrane</keyword>
<accession>H5UNL2</accession>
<dbReference type="SUPFAM" id="SSF54631">
    <property type="entry name" value="CBS-domain pair"/>
    <property type="match status" value="1"/>
</dbReference>
<dbReference type="InterPro" id="IPR046342">
    <property type="entry name" value="CBS_dom_sf"/>
</dbReference>
<evidence type="ECO:0000256" key="9">
    <source>
        <dbReference type="PROSITE-ProRule" id="PRU00703"/>
    </source>
</evidence>
<evidence type="ECO:0000259" key="13">
    <source>
        <dbReference type="PROSITE" id="PS51371"/>
    </source>
</evidence>
<dbReference type="PANTHER" id="PTHR43099:SF6">
    <property type="entry name" value="UPF0053 PROTEIN RV1842C"/>
    <property type="match status" value="1"/>
</dbReference>
<dbReference type="EMBL" id="BAFE01000009">
    <property type="protein sequence ID" value="GAB47320.1"/>
    <property type="molecule type" value="Genomic_DNA"/>
</dbReference>
<dbReference type="Proteomes" id="UP000004367">
    <property type="component" value="Unassembled WGS sequence"/>
</dbReference>
<dbReference type="InterPro" id="IPR051676">
    <property type="entry name" value="UPF0053_domain"/>
</dbReference>
<dbReference type="InterPro" id="IPR002550">
    <property type="entry name" value="CNNM"/>
</dbReference>
<evidence type="ECO:0000256" key="12">
    <source>
        <dbReference type="SAM" id="Phobius"/>
    </source>
</evidence>
<comment type="caution">
    <text evidence="15">The sequence shown here is derived from an EMBL/GenBank/DDBJ whole genome shotgun (WGS) entry which is preliminary data.</text>
</comment>
<protein>
    <recommendedName>
        <fullName evidence="17">Transporter</fullName>
    </recommendedName>
</protein>
<dbReference type="Gene3D" id="3.10.580.10">
    <property type="entry name" value="CBS-domain"/>
    <property type="match status" value="1"/>
</dbReference>
<evidence type="ECO:0000256" key="4">
    <source>
        <dbReference type="ARBA" id="ARBA00022692"/>
    </source>
</evidence>
<dbReference type="PANTHER" id="PTHR43099">
    <property type="entry name" value="UPF0053 PROTEIN YRKA"/>
    <property type="match status" value="1"/>
</dbReference>
<sequence>MSPVLSLLVGILVVLVITAATGYFVAQEFAYMGVDRSRLASQAAAGDAAAERTLAITKRTSFLLSGAQLGITVTGLLVGYVAEPLIGQALTALTGDALGTGAAVALGGIVALGFSTIVQMLFGELVPKNYALARADVVSRWLSRSTRIYLTVLGPVVWVFDKAAEGFLRLLGIEPVHDVEHAASAQDLEAVVAESRASGDLSPELSMLLDRILDFPQRTVEHAMIPRSRVDVLRDTTTIAEARAEMAAGNTRYPVLDEEEAIVGVVDLVHVLSHPADSARTVAEIARPPLILTPFMSLPDALHRLQEGRERLGCVIDEYGGFGGILTIEDLAEEVVGEITDEHDPEERQYEPLPDDGVWVMAGDVHVDEVERALDIDLPEGDYETVSGLVLHTHGGLPQEGETVSVELPMDPADLVLDEEPEPRHLHVEVLEVDTYVPSRVRLTLDHPAGGSTPVTPPAADRAESGGATAADATDLPSEEEGR</sequence>
<reference evidence="15 16" key="1">
    <citation type="submission" date="2012-02" db="EMBL/GenBank/DDBJ databases">
        <title>Whole genome shotgun sequence of Mobilicoccus pelagius NBRC 104925.</title>
        <authorList>
            <person name="Yoshida Y."/>
            <person name="Hosoyama A."/>
            <person name="Tsuchikane K."/>
            <person name="Katsumata H."/>
            <person name="Yamazaki S."/>
            <person name="Fujita N."/>
        </authorList>
    </citation>
    <scope>NUCLEOTIDE SEQUENCE [LARGE SCALE GENOMIC DNA]</scope>
    <source>
        <strain evidence="15 16">NBRC 104925</strain>
    </source>
</reference>
<dbReference type="eggNOG" id="COG1253">
    <property type="taxonomic scope" value="Bacteria"/>
</dbReference>
<feature type="domain" description="CNNM transmembrane" evidence="14">
    <location>
        <begin position="3"/>
        <end position="205"/>
    </location>
</feature>
<dbReference type="PROSITE" id="PS51846">
    <property type="entry name" value="CNNM"/>
    <property type="match status" value="1"/>
</dbReference>
<evidence type="ECO:0000256" key="2">
    <source>
        <dbReference type="ARBA" id="ARBA00006337"/>
    </source>
</evidence>
<dbReference type="Gene3D" id="3.30.465.10">
    <property type="match status" value="1"/>
</dbReference>
<dbReference type="InterPro" id="IPR005170">
    <property type="entry name" value="Transptr-assoc_dom"/>
</dbReference>
<evidence type="ECO:0000256" key="3">
    <source>
        <dbReference type="ARBA" id="ARBA00022475"/>
    </source>
</evidence>
<dbReference type="GO" id="GO:0050660">
    <property type="term" value="F:flavin adenine dinucleotide binding"/>
    <property type="evidence" value="ECO:0007669"/>
    <property type="project" value="InterPro"/>
</dbReference>
<keyword evidence="16" id="KW-1185">Reference proteome</keyword>
<evidence type="ECO:0000256" key="11">
    <source>
        <dbReference type="SAM" id="MobiDB-lite"/>
    </source>
</evidence>
<dbReference type="Pfam" id="PF00571">
    <property type="entry name" value="CBS"/>
    <property type="match status" value="2"/>
</dbReference>
<keyword evidence="4 10" id="KW-0812">Transmembrane</keyword>
<organism evidence="15 16">
    <name type="scientific">Mobilicoccus pelagius NBRC 104925</name>
    <dbReference type="NCBI Taxonomy" id="1089455"/>
    <lineage>
        <taxon>Bacteria</taxon>
        <taxon>Bacillati</taxon>
        <taxon>Actinomycetota</taxon>
        <taxon>Actinomycetes</taxon>
        <taxon>Micrococcales</taxon>
        <taxon>Dermatophilaceae</taxon>
        <taxon>Mobilicoccus</taxon>
    </lineage>
</organism>
<keyword evidence="8 10" id="KW-0472">Membrane</keyword>
<dbReference type="GO" id="GO:0005886">
    <property type="term" value="C:plasma membrane"/>
    <property type="evidence" value="ECO:0007669"/>
    <property type="project" value="UniProtKB-SubCell"/>
</dbReference>
<dbReference type="InterPro" id="IPR036318">
    <property type="entry name" value="FAD-bd_PCMH-like_sf"/>
</dbReference>
<dbReference type="InterPro" id="IPR016169">
    <property type="entry name" value="FAD-bd_PCMH_sub2"/>
</dbReference>
<evidence type="ECO:0000313" key="15">
    <source>
        <dbReference type="EMBL" id="GAB47320.1"/>
    </source>
</evidence>
<feature type="transmembrane region" description="Helical" evidence="12">
    <location>
        <begin position="102"/>
        <end position="122"/>
    </location>
</feature>
<evidence type="ECO:0000256" key="10">
    <source>
        <dbReference type="PROSITE-ProRule" id="PRU01193"/>
    </source>
</evidence>
<evidence type="ECO:0000313" key="16">
    <source>
        <dbReference type="Proteomes" id="UP000004367"/>
    </source>
</evidence>
<evidence type="ECO:0000256" key="1">
    <source>
        <dbReference type="ARBA" id="ARBA00004651"/>
    </source>
</evidence>